<keyword evidence="1 5" id="KW-0378">Hydrolase</keyword>
<dbReference type="Proteomes" id="UP000239532">
    <property type="component" value="Unassembled WGS sequence"/>
</dbReference>
<dbReference type="SUPFAM" id="SSF48208">
    <property type="entry name" value="Six-hairpin glycosidases"/>
    <property type="match status" value="1"/>
</dbReference>
<dbReference type="AlphaFoldDB" id="A0A2S9WT83"/>
<feature type="binding site" evidence="4">
    <location>
        <position position="178"/>
    </location>
    <ligand>
        <name>substrate</name>
    </ligand>
</feature>
<evidence type="ECO:0000313" key="6">
    <source>
        <dbReference type="Proteomes" id="UP000239532"/>
    </source>
</evidence>
<evidence type="ECO:0000256" key="2">
    <source>
        <dbReference type="ARBA" id="ARBA00038358"/>
    </source>
</evidence>
<dbReference type="InterPro" id="IPR010905">
    <property type="entry name" value="Glyco_hydro_88"/>
</dbReference>
<feature type="binding site" evidence="4">
    <location>
        <position position="254"/>
    </location>
    <ligand>
        <name>substrate</name>
    </ligand>
</feature>
<dbReference type="Gene3D" id="1.50.10.10">
    <property type="match status" value="1"/>
</dbReference>
<dbReference type="InterPro" id="IPR008928">
    <property type="entry name" value="6-hairpin_glycosidase_sf"/>
</dbReference>
<dbReference type="InterPro" id="IPR012341">
    <property type="entry name" value="6hp_glycosidase-like_sf"/>
</dbReference>
<comment type="caution">
    <text evidence="5">The sequence shown here is derived from an EMBL/GenBank/DDBJ whole genome shotgun (WGS) entry which is preliminary data.</text>
</comment>
<feature type="binding site" evidence="4">
    <location>
        <position position="118"/>
    </location>
    <ligand>
        <name>substrate</name>
    </ligand>
</feature>
<dbReference type="GO" id="GO:0000272">
    <property type="term" value="P:polysaccharide catabolic process"/>
    <property type="evidence" value="ECO:0007669"/>
    <property type="project" value="TreeGrafter"/>
</dbReference>
<dbReference type="InterPro" id="IPR052369">
    <property type="entry name" value="UG_Glycosaminoglycan_Hydrolase"/>
</dbReference>
<evidence type="ECO:0000256" key="3">
    <source>
        <dbReference type="PIRSR" id="PIRSR610905-1"/>
    </source>
</evidence>
<dbReference type="PROSITE" id="PS51257">
    <property type="entry name" value="PROKAR_LIPOPROTEIN"/>
    <property type="match status" value="1"/>
</dbReference>
<comment type="similarity">
    <text evidence="2">Belongs to the glycosyl hydrolase 88 family.</text>
</comment>
<feature type="binding site" evidence="4">
    <location>
        <position position="250"/>
    </location>
    <ligand>
        <name>substrate</name>
    </ligand>
</feature>
<organism evidence="5 6">
    <name type="scientific">Nonlabens agnitus</name>
    <dbReference type="NCBI Taxonomy" id="870484"/>
    <lineage>
        <taxon>Bacteria</taxon>
        <taxon>Pseudomonadati</taxon>
        <taxon>Bacteroidota</taxon>
        <taxon>Flavobacteriia</taxon>
        <taxon>Flavobacteriales</taxon>
        <taxon>Flavobacteriaceae</taxon>
        <taxon>Nonlabens</taxon>
    </lineage>
</organism>
<dbReference type="PANTHER" id="PTHR36845">
    <property type="entry name" value="HYDROLASE, PUTATIVE (AFU_ORTHOLOGUE AFUA_7G05090)-RELATED"/>
    <property type="match status" value="1"/>
</dbReference>
<protein>
    <submittedName>
        <fullName evidence="5">Glucuronyl hydrolase</fullName>
    </submittedName>
</protein>
<evidence type="ECO:0000313" key="5">
    <source>
        <dbReference type="EMBL" id="PRP66695.1"/>
    </source>
</evidence>
<gene>
    <name evidence="5" type="ORF">BST86_06060</name>
</gene>
<evidence type="ECO:0000256" key="4">
    <source>
        <dbReference type="PIRSR" id="PIRSR610905-2"/>
    </source>
</evidence>
<feature type="active site" description="Proton donor" evidence="3">
    <location>
        <position position="178"/>
    </location>
</feature>
<dbReference type="PANTHER" id="PTHR36845:SF1">
    <property type="entry name" value="HYDROLASE, PUTATIVE (AFU_ORTHOLOGUE AFUA_7G05090)-RELATED"/>
    <property type="match status" value="1"/>
</dbReference>
<name>A0A2S9WT83_9FLAO</name>
<feature type="binding site" evidence="4">
    <location>
        <position position="238"/>
    </location>
    <ligand>
        <name>substrate</name>
    </ligand>
</feature>
<accession>A0A2S9WT83</accession>
<keyword evidence="6" id="KW-1185">Reference proteome</keyword>
<evidence type="ECO:0000256" key="1">
    <source>
        <dbReference type="ARBA" id="ARBA00022801"/>
    </source>
</evidence>
<dbReference type="EMBL" id="MQUC01000003">
    <property type="protein sequence ID" value="PRP66695.1"/>
    <property type="molecule type" value="Genomic_DNA"/>
</dbReference>
<sequence>MNNFYKSLIFWAVGLTLMSCKQDQSQSEELKPYNAQEALEVRYEKLASYPVDSLSFPRSYSRKENAVQKVPSKDWTSGFYVGNLFQIHSLTGEDRFQKVALEWLPYMQKEELNDGTHDMGFKIWCSYGEAYEQTGDTAYEKVILKGAQTLSTRFNETVGSLRSWDFNDDIWEFPVIIDNMMNLELLFEATRISGDSTYHNLAVQHANTTLKNHFREDQSSVHVTVYDTISGAVKQRVTHQGLNDDSSWARGQGWAIYGYTMAYRYTKDPAYLNQAKKTAAFFLDHKNLPDDGIPYWDFNDPAIPDAPRDVSAGALVASGLVELYSYTNDQKYLDYSNKVLSSLKSQEYILPADFDAPFILDHSTGNWPKNDEIDEPIVYGDYYFLELMLRLNNLNNN</sequence>
<reference evidence="5 6" key="1">
    <citation type="submission" date="2016-11" db="EMBL/GenBank/DDBJ databases">
        <title>Trade-off between light-utilization and light-protection in marine flavobacteria.</title>
        <authorList>
            <person name="Kumagai Y."/>
        </authorList>
    </citation>
    <scope>NUCLEOTIDE SEQUENCE [LARGE SCALE GENOMIC DNA]</scope>
    <source>
        <strain evidence="5 6">JCM 17109</strain>
    </source>
</reference>
<proteinExistence type="inferred from homology"/>
<dbReference type="Pfam" id="PF07470">
    <property type="entry name" value="Glyco_hydro_88"/>
    <property type="match status" value="1"/>
</dbReference>
<dbReference type="GO" id="GO:0052757">
    <property type="term" value="F:chondroitin hydrolase activity"/>
    <property type="evidence" value="ECO:0007669"/>
    <property type="project" value="TreeGrafter"/>
</dbReference>
<feature type="active site" description="Nucleophile" evidence="3">
    <location>
        <position position="118"/>
    </location>
</feature>